<gene>
    <name evidence="2" type="ORF">ASZ90_002060</name>
</gene>
<reference evidence="2" key="1">
    <citation type="journal article" date="2015" name="Proc. Natl. Acad. Sci. U.S.A.">
        <title>Networks of energetic and metabolic interactions define dynamics in microbial communities.</title>
        <authorList>
            <person name="Embree M."/>
            <person name="Liu J.K."/>
            <person name="Al-Bassam M.M."/>
            <person name="Zengler K."/>
        </authorList>
    </citation>
    <scope>NUCLEOTIDE SEQUENCE</scope>
</reference>
<feature type="region of interest" description="Disordered" evidence="1">
    <location>
        <begin position="147"/>
        <end position="171"/>
    </location>
</feature>
<sequence>MRIVMIAENDPAGVGSLLRNALHRHTDHVCRLVTTQTRYTHNWEKDLHVPLLDAAGLDELASVLETADVFHFHMLADEHMPLGPLTAAPFLPGKAIVHHHHGHHVFRANPEIFQKKYRDLGRKNLLVCTPDLLPKLPGARLQPNLVPQNEPLYLPRPRTPDGRVRLGHSPTRKDLKNTDELLAVHARLAAVLPLDLDLIDDVPHADCLARKQACDIVFDHMQGYYGMSSLEALSQGMPTIAGLDDWNTETIREFFGVDDLPWVVARTAAELEARLRELVASPDERRRIGRASRTFMETVWSEERLTAALCDFYAALR</sequence>
<protein>
    <recommendedName>
        <fullName evidence="3">Glycosyltransferase</fullName>
    </recommendedName>
</protein>
<comment type="caution">
    <text evidence="2">The sequence shown here is derived from an EMBL/GenBank/DDBJ whole genome shotgun (WGS) entry which is preliminary data.</text>
</comment>
<dbReference type="Gene3D" id="3.40.50.2000">
    <property type="entry name" value="Glycogen Phosphorylase B"/>
    <property type="match status" value="1"/>
</dbReference>
<dbReference type="AlphaFoldDB" id="A0A0W8G4H9"/>
<evidence type="ECO:0000256" key="1">
    <source>
        <dbReference type="SAM" id="MobiDB-lite"/>
    </source>
</evidence>
<dbReference type="EMBL" id="LNQE01000259">
    <property type="protein sequence ID" value="KUG28100.1"/>
    <property type="molecule type" value="Genomic_DNA"/>
</dbReference>
<organism evidence="2">
    <name type="scientific">hydrocarbon metagenome</name>
    <dbReference type="NCBI Taxonomy" id="938273"/>
    <lineage>
        <taxon>unclassified sequences</taxon>
        <taxon>metagenomes</taxon>
        <taxon>ecological metagenomes</taxon>
    </lineage>
</organism>
<proteinExistence type="predicted"/>
<dbReference type="SUPFAM" id="SSF53756">
    <property type="entry name" value="UDP-Glycosyltransferase/glycogen phosphorylase"/>
    <property type="match status" value="1"/>
</dbReference>
<evidence type="ECO:0000313" key="2">
    <source>
        <dbReference type="EMBL" id="KUG28100.1"/>
    </source>
</evidence>
<evidence type="ECO:0008006" key="3">
    <source>
        <dbReference type="Google" id="ProtNLM"/>
    </source>
</evidence>
<accession>A0A0W8G4H9</accession>
<name>A0A0W8G4H9_9ZZZZ</name>